<accession>A0A8T0QCY8</accession>
<proteinExistence type="predicted"/>
<gene>
    <name evidence="2" type="ORF">PVAP13_7KG179457</name>
</gene>
<evidence type="ECO:0000256" key="1">
    <source>
        <dbReference type="SAM" id="MobiDB-lite"/>
    </source>
</evidence>
<evidence type="ECO:0000313" key="2">
    <source>
        <dbReference type="EMBL" id="KAG2571295.1"/>
    </source>
</evidence>
<keyword evidence="3" id="KW-1185">Reference proteome</keyword>
<dbReference type="AlphaFoldDB" id="A0A8T0QCY8"/>
<feature type="compositionally biased region" description="Basic and acidic residues" evidence="1">
    <location>
        <begin position="162"/>
        <end position="175"/>
    </location>
</feature>
<sequence>MNPPLLKAVAGGRRRTERFKGCAEKKKGQHKCKVCKGYGHRWYKCREGDPEEITALLAERRPPKKKTKKTTMAATELSIVPLDDVATPCMSFPPSQNSELSAKKKRKGRTSSSGKGKYVRSRRISGSNQPEALSIEYHVVLSNSRQQTEKAPTKTRGKKRAAVKEKTEKVKKLKLDSPAMGTRSKTTYPSSPAMSTRSKRRLSL</sequence>
<dbReference type="Proteomes" id="UP000823388">
    <property type="component" value="Chromosome 7K"/>
</dbReference>
<feature type="region of interest" description="Disordered" evidence="1">
    <location>
        <begin position="90"/>
        <end position="204"/>
    </location>
</feature>
<dbReference type="EMBL" id="CM029049">
    <property type="protein sequence ID" value="KAG2571295.1"/>
    <property type="molecule type" value="Genomic_DNA"/>
</dbReference>
<organism evidence="2 3">
    <name type="scientific">Panicum virgatum</name>
    <name type="common">Blackwell switchgrass</name>
    <dbReference type="NCBI Taxonomy" id="38727"/>
    <lineage>
        <taxon>Eukaryota</taxon>
        <taxon>Viridiplantae</taxon>
        <taxon>Streptophyta</taxon>
        <taxon>Embryophyta</taxon>
        <taxon>Tracheophyta</taxon>
        <taxon>Spermatophyta</taxon>
        <taxon>Magnoliopsida</taxon>
        <taxon>Liliopsida</taxon>
        <taxon>Poales</taxon>
        <taxon>Poaceae</taxon>
        <taxon>PACMAD clade</taxon>
        <taxon>Panicoideae</taxon>
        <taxon>Panicodae</taxon>
        <taxon>Paniceae</taxon>
        <taxon>Panicinae</taxon>
        <taxon>Panicum</taxon>
        <taxon>Panicum sect. Hiantes</taxon>
    </lineage>
</organism>
<protein>
    <submittedName>
        <fullName evidence="2">Uncharacterized protein</fullName>
    </submittedName>
</protein>
<comment type="caution">
    <text evidence="2">The sequence shown here is derived from an EMBL/GenBank/DDBJ whole genome shotgun (WGS) entry which is preliminary data.</text>
</comment>
<evidence type="ECO:0000313" key="3">
    <source>
        <dbReference type="Proteomes" id="UP000823388"/>
    </source>
</evidence>
<reference evidence="2" key="1">
    <citation type="submission" date="2020-05" db="EMBL/GenBank/DDBJ databases">
        <title>WGS assembly of Panicum virgatum.</title>
        <authorList>
            <person name="Lovell J.T."/>
            <person name="Jenkins J."/>
            <person name="Shu S."/>
            <person name="Juenger T.E."/>
            <person name="Schmutz J."/>
        </authorList>
    </citation>
    <scope>NUCLEOTIDE SEQUENCE</scope>
    <source>
        <strain evidence="2">AP13</strain>
    </source>
</reference>
<feature type="compositionally biased region" description="Polar residues" evidence="1">
    <location>
        <begin position="183"/>
        <end position="196"/>
    </location>
</feature>
<name>A0A8T0QCY8_PANVG</name>